<dbReference type="EMBL" id="BSFL01000004">
    <property type="protein sequence ID" value="GLK81540.1"/>
    <property type="molecule type" value="Genomic_DNA"/>
</dbReference>
<dbReference type="GO" id="GO:0006754">
    <property type="term" value="P:ATP biosynthetic process"/>
    <property type="evidence" value="ECO:0007669"/>
    <property type="project" value="UniProtKB-KW"/>
</dbReference>
<evidence type="ECO:0000259" key="7">
    <source>
        <dbReference type="Pfam" id="PF03976"/>
    </source>
</evidence>
<dbReference type="Pfam" id="PF03976">
    <property type="entry name" value="PPK2"/>
    <property type="match status" value="1"/>
</dbReference>
<evidence type="ECO:0000256" key="3">
    <source>
        <dbReference type="ARBA" id="ARBA00022777"/>
    </source>
</evidence>
<organism evidence="8 9">
    <name type="scientific">Methylopila turkensis</name>
    <dbReference type="NCBI Taxonomy" id="1437816"/>
    <lineage>
        <taxon>Bacteria</taxon>
        <taxon>Pseudomonadati</taxon>
        <taxon>Pseudomonadota</taxon>
        <taxon>Alphaproteobacteria</taxon>
        <taxon>Hyphomicrobiales</taxon>
        <taxon>Methylopilaceae</taxon>
        <taxon>Methylopila</taxon>
    </lineage>
</organism>
<evidence type="ECO:0000256" key="2">
    <source>
        <dbReference type="ARBA" id="ARBA00022679"/>
    </source>
</evidence>
<dbReference type="InterPro" id="IPR022486">
    <property type="entry name" value="PPK2_PA0141"/>
</dbReference>
<protein>
    <recommendedName>
        <fullName evidence="6">ADP/GDP-polyphosphate phosphotransferase</fullName>
        <ecNumber evidence="6">2.7.4.-</ecNumber>
    </recommendedName>
    <alternativeName>
        <fullName evidence="6">Polyphosphate kinase PPK2</fullName>
    </alternativeName>
</protein>
<dbReference type="EC" id="2.7.4.-" evidence="6"/>
<dbReference type="Proteomes" id="UP001143309">
    <property type="component" value="Unassembled WGS sequence"/>
</dbReference>
<dbReference type="InterPro" id="IPR027417">
    <property type="entry name" value="P-loop_NTPase"/>
</dbReference>
<reference evidence="8" key="1">
    <citation type="journal article" date="2014" name="Int. J. Syst. Evol. Microbiol.">
        <title>Complete genome sequence of Corynebacterium casei LMG S-19264T (=DSM 44701T), isolated from a smear-ripened cheese.</title>
        <authorList>
            <consortium name="US DOE Joint Genome Institute (JGI-PGF)"/>
            <person name="Walter F."/>
            <person name="Albersmeier A."/>
            <person name="Kalinowski J."/>
            <person name="Ruckert C."/>
        </authorList>
    </citation>
    <scope>NUCLEOTIDE SEQUENCE</scope>
    <source>
        <strain evidence="8">VKM B-2748</strain>
    </source>
</reference>
<dbReference type="GO" id="GO:0008976">
    <property type="term" value="F:polyphosphate kinase activity"/>
    <property type="evidence" value="ECO:0007669"/>
    <property type="project" value="UniProtKB-UniRule"/>
</dbReference>
<evidence type="ECO:0000256" key="1">
    <source>
        <dbReference type="ARBA" id="ARBA00009924"/>
    </source>
</evidence>
<dbReference type="Gene3D" id="3.40.50.300">
    <property type="entry name" value="P-loop containing nucleotide triphosphate hydrolases"/>
    <property type="match status" value="1"/>
</dbReference>
<dbReference type="PANTHER" id="PTHR34383:SF1">
    <property type="entry name" value="ADP-POLYPHOSPHATE PHOSPHOTRANSFERASE"/>
    <property type="match status" value="1"/>
</dbReference>
<comment type="catalytic activity">
    <reaction evidence="5">
        <text>[phosphate](n) + ATP = [phosphate](n+1) + ADP</text>
        <dbReference type="Rhea" id="RHEA:19573"/>
        <dbReference type="Rhea" id="RHEA-COMP:9859"/>
        <dbReference type="Rhea" id="RHEA-COMP:14280"/>
        <dbReference type="ChEBI" id="CHEBI:16838"/>
        <dbReference type="ChEBI" id="CHEBI:30616"/>
        <dbReference type="ChEBI" id="CHEBI:456216"/>
    </reaction>
    <physiologicalReaction direction="right-to-left" evidence="5">
        <dbReference type="Rhea" id="RHEA:19575"/>
    </physiologicalReaction>
</comment>
<accession>A0A9W6JPU4</accession>
<keyword evidence="4" id="KW-0066">ATP synthesis</keyword>
<dbReference type="AlphaFoldDB" id="A0A9W6JPU4"/>
<dbReference type="InterPro" id="IPR022488">
    <property type="entry name" value="PPK2-related"/>
</dbReference>
<evidence type="ECO:0000256" key="6">
    <source>
        <dbReference type="RuleBase" id="RU369062"/>
    </source>
</evidence>
<dbReference type="NCBIfam" id="TIGR03707">
    <property type="entry name" value="PPK2_P_aer"/>
    <property type="match status" value="1"/>
</dbReference>
<comment type="similarity">
    <text evidence="1 6">Belongs to the polyphosphate kinase 2 (PPK2) family. Class I subfamily.</text>
</comment>
<comment type="caution">
    <text evidence="8">The sequence shown here is derived from an EMBL/GenBank/DDBJ whole genome shotgun (WGS) entry which is preliminary data.</text>
</comment>
<reference evidence="8" key="2">
    <citation type="submission" date="2023-01" db="EMBL/GenBank/DDBJ databases">
        <authorList>
            <person name="Sun Q."/>
            <person name="Evtushenko L."/>
        </authorList>
    </citation>
    <scope>NUCLEOTIDE SEQUENCE</scope>
    <source>
        <strain evidence="8">VKM B-2748</strain>
    </source>
</reference>
<evidence type="ECO:0000256" key="5">
    <source>
        <dbReference type="ARBA" id="ARBA00024500"/>
    </source>
</evidence>
<keyword evidence="9" id="KW-1185">Reference proteome</keyword>
<dbReference type="SUPFAM" id="SSF52540">
    <property type="entry name" value="P-loop containing nucleoside triphosphate hydrolases"/>
    <property type="match status" value="1"/>
</dbReference>
<dbReference type="PANTHER" id="PTHR34383">
    <property type="entry name" value="POLYPHOSPHATE:AMP PHOSPHOTRANSFERASE-RELATED"/>
    <property type="match status" value="1"/>
</dbReference>
<evidence type="ECO:0000313" key="9">
    <source>
        <dbReference type="Proteomes" id="UP001143309"/>
    </source>
</evidence>
<keyword evidence="3 6" id="KW-0418">Kinase</keyword>
<sequence length="323" mass="36266">MTKKAKPSARRKPLVAAAEMEGAILDSVVPESMGDAPKVKISGIVVDLDEPELPPEIEDAALASGGFPYAKKLKAEEYEEPLVRLQIELLKLQAWAKQSGERIVVVFEGRDSAGKGGVIKRVTEHMNPRSAHVIALGKPSPDEAGQWYFQRYIKHMPTAGDITLFDRSWYNRAVVEPVMGFCTAEQSARFLEEAPRVERLLVDDGVRLFKFFLTIGREMQIKRLHDRRHDPLKRWKLSPIDYAGLSLWEPYSHAIEQMLAATHTAAAPWTVVHANDKRRLRLACIRHLLLHIPYRGRDLKAIGGNDERIVMDAPAFLHAGGES</sequence>
<keyword evidence="2 6" id="KW-0808">Transferase</keyword>
<dbReference type="RefSeq" id="WP_271202024.1">
    <property type="nucleotide sequence ID" value="NZ_BSFL01000004.1"/>
</dbReference>
<evidence type="ECO:0000256" key="4">
    <source>
        <dbReference type="ARBA" id="ARBA00023310"/>
    </source>
</evidence>
<comment type="function">
    <text evidence="6">Uses inorganic polyphosphate (polyP) as a donor to convert GDP to GTP or ADP to ATP.</text>
</comment>
<name>A0A9W6JPU4_9HYPH</name>
<comment type="subunit">
    <text evidence="6">Homotetramer.</text>
</comment>
<feature type="domain" description="Polyphosphate kinase-2-related" evidence="7">
    <location>
        <begin position="73"/>
        <end position="295"/>
    </location>
</feature>
<evidence type="ECO:0000313" key="8">
    <source>
        <dbReference type="EMBL" id="GLK81540.1"/>
    </source>
</evidence>
<gene>
    <name evidence="8" type="ORF">GCM10008174_32810</name>
</gene>
<proteinExistence type="inferred from homology"/>